<feature type="domain" description="ATPase AAA-type core" evidence="4">
    <location>
        <begin position="1"/>
        <end position="39"/>
    </location>
</feature>
<evidence type="ECO:0000256" key="1">
    <source>
        <dbReference type="ARBA" id="ARBA00022741"/>
    </source>
</evidence>
<comment type="similarity">
    <text evidence="3">Belongs to the AAA ATPase family.</text>
</comment>
<dbReference type="AlphaFoldDB" id="A0A2C5YB48"/>
<dbReference type="GO" id="GO:0016887">
    <property type="term" value="F:ATP hydrolysis activity"/>
    <property type="evidence" value="ECO:0007669"/>
    <property type="project" value="InterPro"/>
</dbReference>
<protein>
    <recommendedName>
        <fullName evidence="8">ATPase AAA-type core domain-containing protein</fullName>
    </recommendedName>
</protein>
<organism evidence="6 7">
    <name type="scientific">Ophiocordyceps australis</name>
    <dbReference type="NCBI Taxonomy" id="1399860"/>
    <lineage>
        <taxon>Eukaryota</taxon>
        <taxon>Fungi</taxon>
        <taxon>Dikarya</taxon>
        <taxon>Ascomycota</taxon>
        <taxon>Pezizomycotina</taxon>
        <taxon>Sordariomycetes</taxon>
        <taxon>Hypocreomycetidae</taxon>
        <taxon>Hypocreales</taxon>
        <taxon>Ophiocordycipitaceae</taxon>
        <taxon>Ophiocordyceps</taxon>
    </lineage>
</organism>
<evidence type="ECO:0000256" key="3">
    <source>
        <dbReference type="RuleBase" id="RU003651"/>
    </source>
</evidence>
<dbReference type="PANTHER" id="PTHR23077:SF27">
    <property type="entry name" value="ATPASE FAMILY GENE 2 PROTEIN HOMOLOG A"/>
    <property type="match status" value="1"/>
</dbReference>
<keyword evidence="7" id="KW-1185">Reference proteome</keyword>
<dbReference type="Proteomes" id="UP000226192">
    <property type="component" value="Unassembled WGS sequence"/>
</dbReference>
<feature type="domain" description="AAA ATPase AAA+ lid" evidence="5">
    <location>
        <begin position="62"/>
        <end position="97"/>
    </location>
</feature>
<dbReference type="InterPro" id="IPR041569">
    <property type="entry name" value="AAA_lid_3"/>
</dbReference>
<evidence type="ECO:0000256" key="2">
    <source>
        <dbReference type="ARBA" id="ARBA00022840"/>
    </source>
</evidence>
<gene>
    <name evidence="6" type="ORF">CDD81_5857</name>
</gene>
<dbReference type="InterPro" id="IPR050168">
    <property type="entry name" value="AAA_ATPase_domain"/>
</dbReference>
<dbReference type="PROSITE" id="PS00674">
    <property type="entry name" value="AAA"/>
    <property type="match status" value="1"/>
</dbReference>
<keyword evidence="2 3" id="KW-0067">ATP-binding</keyword>
<reference evidence="6 7" key="1">
    <citation type="submission" date="2017-06" db="EMBL/GenBank/DDBJ databases">
        <title>Ant-infecting Ophiocordyceps genomes reveal a high diversity of potential behavioral manipulation genes and a possible major role for enterotoxins.</title>
        <authorList>
            <person name="De Bekker C."/>
            <person name="Evans H.C."/>
            <person name="Brachmann A."/>
            <person name="Hughes D.P."/>
        </authorList>
    </citation>
    <scope>NUCLEOTIDE SEQUENCE [LARGE SCALE GENOMIC DNA]</scope>
    <source>
        <strain evidence="6 7">Map64</strain>
    </source>
</reference>
<evidence type="ECO:0000259" key="4">
    <source>
        <dbReference type="Pfam" id="PF00004"/>
    </source>
</evidence>
<dbReference type="GO" id="GO:0005737">
    <property type="term" value="C:cytoplasm"/>
    <property type="evidence" value="ECO:0007669"/>
    <property type="project" value="TreeGrafter"/>
</dbReference>
<dbReference type="SUPFAM" id="SSF52540">
    <property type="entry name" value="P-loop containing nucleoside triphosphate hydrolases"/>
    <property type="match status" value="1"/>
</dbReference>
<accession>A0A2C5YB48</accession>
<dbReference type="EMBL" id="NJET01000005">
    <property type="protein sequence ID" value="PHH66725.1"/>
    <property type="molecule type" value="Genomic_DNA"/>
</dbReference>
<dbReference type="Pfam" id="PF17862">
    <property type="entry name" value="AAA_lid_3"/>
    <property type="match status" value="1"/>
</dbReference>
<name>A0A2C5YB48_9HYPO</name>
<evidence type="ECO:0000259" key="5">
    <source>
        <dbReference type="Pfam" id="PF17862"/>
    </source>
</evidence>
<dbReference type="Pfam" id="PF00004">
    <property type="entry name" value="AAA"/>
    <property type="match status" value="1"/>
</dbReference>
<dbReference type="GO" id="GO:0005524">
    <property type="term" value="F:ATP binding"/>
    <property type="evidence" value="ECO:0007669"/>
    <property type="project" value="UniProtKB-KW"/>
</dbReference>
<dbReference type="InterPro" id="IPR003960">
    <property type="entry name" value="ATPase_AAA_CS"/>
</dbReference>
<dbReference type="STRING" id="1399860.A0A2C5YB48"/>
<dbReference type="InterPro" id="IPR027417">
    <property type="entry name" value="P-loop_NTPase"/>
</dbReference>
<comment type="caution">
    <text evidence="6">The sequence shown here is derived from an EMBL/GenBank/DDBJ whole genome shotgun (WGS) entry which is preliminary data.</text>
</comment>
<dbReference type="OrthoDB" id="27435at2759"/>
<proteinExistence type="inferred from homology"/>
<evidence type="ECO:0000313" key="7">
    <source>
        <dbReference type="Proteomes" id="UP000226192"/>
    </source>
</evidence>
<dbReference type="InterPro" id="IPR003959">
    <property type="entry name" value="ATPase_AAA_core"/>
</dbReference>
<dbReference type="PANTHER" id="PTHR23077">
    <property type="entry name" value="AAA-FAMILY ATPASE"/>
    <property type="match status" value="1"/>
</dbReference>
<keyword evidence="1 3" id="KW-0547">Nucleotide-binding</keyword>
<evidence type="ECO:0008006" key="8">
    <source>
        <dbReference type="Google" id="ProtNLM"/>
    </source>
</evidence>
<evidence type="ECO:0000313" key="6">
    <source>
        <dbReference type="EMBL" id="PHH66725.1"/>
    </source>
</evidence>
<dbReference type="Gene3D" id="1.10.8.60">
    <property type="match status" value="1"/>
</dbReference>
<sequence length="144" mass="15630">MDGFEPLTGVLVLAATNRPEAIDAALLRPGRFDQVVYVGPPTQQAREAIFAVHLRGLTTAPDVDLARLAVLAHGSSGAEIQAIVEGAGQAALERFEDLYDDCGMAEVEPCILMEDLEAAVKRTSCKITPQMVEGYERWTAQFQR</sequence>
<dbReference type="Gene3D" id="3.40.50.300">
    <property type="entry name" value="P-loop containing nucleotide triphosphate hydrolases"/>
    <property type="match status" value="1"/>
</dbReference>